<organism evidence="2 3">
    <name type="scientific">Armillaria ostoyae</name>
    <name type="common">Armillaria root rot fungus</name>
    <dbReference type="NCBI Taxonomy" id="47428"/>
    <lineage>
        <taxon>Eukaryota</taxon>
        <taxon>Fungi</taxon>
        <taxon>Dikarya</taxon>
        <taxon>Basidiomycota</taxon>
        <taxon>Agaricomycotina</taxon>
        <taxon>Agaricomycetes</taxon>
        <taxon>Agaricomycetidae</taxon>
        <taxon>Agaricales</taxon>
        <taxon>Marasmiineae</taxon>
        <taxon>Physalacriaceae</taxon>
        <taxon>Armillaria</taxon>
    </lineage>
</organism>
<sequence>MMFKFASIAMIALTAMFLSAGQSMRATVLITTVWDTPAPSSNLKASVRKTRVET</sequence>
<name>A0A284RYT1_ARMOS</name>
<evidence type="ECO:0000313" key="2">
    <source>
        <dbReference type="EMBL" id="SJL13919.1"/>
    </source>
</evidence>
<proteinExistence type="predicted"/>
<dbReference type="EMBL" id="FUEG01000021">
    <property type="protein sequence ID" value="SJL13919.1"/>
    <property type="molecule type" value="Genomic_DNA"/>
</dbReference>
<feature type="signal peptide" evidence="1">
    <location>
        <begin position="1"/>
        <end position="21"/>
    </location>
</feature>
<feature type="chain" id="PRO_5013012736" evidence="1">
    <location>
        <begin position="22"/>
        <end position="54"/>
    </location>
</feature>
<evidence type="ECO:0000313" key="3">
    <source>
        <dbReference type="Proteomes" id="UP000219338"/>
    </source>
</evidence>
<reference evidence="3" key="1">
    <citation type="journal article" date="2017" name="Nat. Ecol. Evol.">
        <title>Genome expansion and lineage-specific genetic innovations in the forest pathogenic fungi Armillaria.</title>
        <authorList>
            <person name="Sipos G."/>
            <person name="Prasanna A.N."/>
            <person name="Walter M.C."/>
            <person name="O'Connor E."/>
            <person name="Balint B."/>
            <person name="Krizsan K."/>
            <person name="Kiss B."/>
            <person name="Hess J."/>
            <person name="Varga T."/>
            <person name="Slot J."/>
            <person name="Riley R."/>
            <person name="Boka B."/>
            <person name="Rigling D."/>
            <person name="Barry K."/>
            <person name="Lee J."/>
            <person name="Mihaltcheva S."/>
            <person name="LaButti K."/>
            <person name="Lipzen A."/>
            <person name="Waldron R."/>
            <person name="Moloney N.M."/>
            <person name="Sperisen C."/>
            <person name="Kredics L."/>
            <person name="Vagvoelgyi C."/>
            <person name="Patrignani A."/>
            <person name="Fitzpatrick D."/>
            <person name="Nagy I."/>
            <person name="Doyle S."/>
            <person name="Anderson J.B."/>
            <person name="Grigoriev I.V."/>
            <person name="Gueldener U."/>
            <person name="Muensterkoetter M."/>
            <person name="Nagy L.G."/>
        </authorList>
    </citation>
    <scope>NUCLEOTIDE SEQUENCE [LARGE SCALE GENOMIC DNA]</scope>
    <source>
        <strain evidence="3">C18/9</strain>
    </source>
</reference>
<dbReference type="Proteomes" id="UP000219338">
    <property type="component" value="Unassembled WGS sequence"/>
</dbReference>
<gene>
    <name evidence="2" type="ORF">ARMOST_17369</name>
</gene>
<dbReference type="AlphaFoldDB" id="A0A284RYT1"/>
<keyword evidence="3" id="KW-1185">Reference proteome</keyword>
<accession>A0A284RYT1</accession>
<keyword evidence="1" id="KW-0732">Signal</keyword>
<protein>
    <submittedName>
        <fullName evidence="2">Uncharacterized protein</fullName>
    </submittedName>
</protein>
<evidence type="ECO:0000256" key="1">
    <source>
        <dbReference type="SAM" id="SignalP"/>
    </source>
</evidence>